<dbReference type="PROSITE" id="PS50005">
    <property type="entry name" value="TPR"/>
    <property type="match status" value="1"/>
</dbReference>
<dbReference type="InterPro" id="IPR019734">
    <property type="entry name" value="TPR_rpt"/>
</dbReference>
<dbReference type="AlphaFoldDB" id="B3T1D7"/>
<keyword evidence="1" id="KW-0175">Coiled coil</keyword>
<reference evidence="2" key="1">
    <citation type="journal article" date="2008" name="ISME J.">
        <title>Genomic patterns of recombination, clonal divergence and environment in marine microbial populations.</title>
        <authorList>
            <person name="Konstantinidis K.T."/>
            <person name="Delong E.F."/>
        </authorList>
    </citation>
    <scope>NUCLEOTIDE SEQUENCE</scope>
</reference>
<gene>
    <name evidence="2" type="ORF">ALOHA_HF4000009G21ctg1g32</name>
</gene>
<protein>
    <submittedName>
        <fullName evidence="2">Uncharacterized protein</fullName>
    </submittedName>
</protein>
<dbReference type="EMBL" id="EU016574">
    <property type="protein sequence ID" value="ABZ06396.1"/>
    <property type="molecule type" value="Genomic_DNA"/>
</dbReference>
<organism evidence="2">
    <name type="scientific">uncultured marine microorganism HF4000_009G21</name>
    <dbReference type="NCBI Taxonomy" id="455515"/>
    <lineage>
        <taxon>unclassified sequences</taxon>
        <taxon>environmental samples</taxon>
    </lineage>
</organism>
<proteinExistence type="predicted"/>
<feature type="coiled-coil region" evidence="1">
    <location>
        <begin position="360"/>
        <end position="387"/>
    </location>
</feature>
<evidence type="ECO:0000256" key="1">
    <source>
        <dbReference type="SAM" id="Coils"/>
    </source>
</evidence>
<dbReference type="InterPro" id="IPR011990">
    <property type="entry name" value="TPR-like_helical_dom_sf"/>
</dbReference>
<dbReference type="SUPFAM" id="SSF48452">
    <property type="entry name" value="TPR-like"/>
    <property type="match status" value="1"/>
</dbReference>
<evidence type="ECO:0000313" key="2">
    <source>
        <dbReference type="EMBL" id="ABZ06396.1"/>
    </source>
</evidence>
<accession>B3T1D7</accession>
<sequence>MANREMTKIMSARPVHKMRTCESSLMVALLIRLCLSFVILLGMATSLWAQQPDVAENEAAVGIDLLIKVKAVAEAEQRAQAQADEEKQARDRARSLEISRELLLRQQALENMRSELGIYDPALLEAYSDLAGFYNEIEDYENAVKLFTDALQVARISSGLDSETQLPVLINLIDLNRKLEAWQEVDDLYELSLHINSRLYPLTDSHYLAYAEIYGGWKLELIRDNLLQQNFRALANGATDLSEFYERIIVSIEGQPDIGVTTLVHLVSDKVQADLALARSVASTPVSAFEGLASRFVTQTRCQNVRTTSGAIVRQCYNVQVENPRYRQSQRDAKRNAMNRHTRNIVQSIERLETIRTTTTELSAAQLRELENQIVQLQSQSEQLLRAGRRLQL</sequence>
<name>B3T1D7_9ZZZZ</name>
<dbReference type="Gene3D" id="1.25.40.10">
    <property type="entry name" value="Tetratricopeptide repeat domain"/>
    <property type="match status" value="1"/>
</dbReference>